<protein>
    <recommendedName>
        <fullName evidence="11">Myb proto-oncogene protein, plant</fullName>
    </recommendedName>
</protein>
<evidence type="ECO:0000259" key="7">
    <source>
        <dbReference type="PROSITE" id="PS50090"/>
    </source>
</evidence>
<feature type="region of interest" description="Disordered" evidence="6">
    <location>
        <begin position="111"/>
        <end position="130"/>
    </location>
</feature>
<dbReference type="PANTHER" id="PTHR10641">
    <property type="entry name" value="MYB FAMILY TRANSCRIPTION FACTOR"/>
    <property type="match status" value="1"/>
</dbReference>
<dbReference type="Proteomes" id="UP000298416">
    <property type="component" value="Unassembled WGS sequence"/>
</dbReference>
<evidence type="ECO:0000256" key="4">
    <source>
        <dbReference type="ARBA" id="ARBA00023242"/>
    </source>
</evidence>
<feature type="domain" description="HTH myb-type" evidence="8">
    <location>
        <begin position="9"/>
        <end position="61"/>
    </location>
</feature>
<name>A0A8X8ZUB3_SALSN</name>
<reference evidence="9" key="1">
    <citation type="submission" date="2018-01" db="EMBL/GenBank/DDBJ databases">
        <authorList>
            <person name="Mao J.F."/>
        </authorList>
    </citation>
    <scope>NUCLEOTIDE SEQUENCE</scope>
    <source>
        <strain evidence="9">Huo1</strain>
        <tissue evidence="9">Leaf</tissue>
    </source>
</reference>
<gene>
    <name evidence="9" type="ORF">SASPL_124347</name>
</gene>
<dbReference type="Pfam" id="PF00249">
    <property type="entry name" value="Myb_DNA-binding"/>
    <property type="match status" value="2"/>
</dbReference>
<dbReference type="OrthoDB" id="2143914at2759"/>
<accession>A0A8X8ZUB3</accession>
<keyword evidence="2" id="KW-0677">Repeat</keyword>
<comment type="function">
    <text evidence="5">Transcription factor.</text>
</comment>
<feature type="domain" description="Myb-like" evidence="7">
    <location>
        <begin position="62"/>
        <end position="112"/>
    </location>
</feature>
<feature type="domain" description="Myb-like" evidence="7">
    <location>
        <begin position="9"/>
        <end position="61"/>
    </location>
</feature>
<sequence length="236" mass="27266">MVRSPCFDSNGMKKGAWSEDEDDKLRAFILSHGHWNWRLLPKYAGLKRCGKSCRLRWVNHLKPGVKRGNFSKEEEDLVIKLHDQIGNKWSAIAAELPGRTDNDIKNFWNTRVARRKRPNPSTSSSMDNDNHLLEIAPNDAMKNIHESTVSFDTNAQPELDSMGDKFPPLMIEEEEFWCPQFYYNDFVPSEDHSTMFNDVGGSIWDESFELTSSDCQPQTRVCDPLDYDPIFSLWDS</sequence>
<evidence type="ECO:0000259" key="8">
    <source>
        <dbReference type="PROSITE" id="PS51294"/>
    </source>
</evidence>
<evidence type="ECO:0000313" key="10">
    <source>
        <dbReference type="Proteomes" id="UP000298416"/>
    </source>
</evidence>
<proteinExistence type="predicted"/>
<evidence type="ECO:0000256" key="5">
    <source>
        <dbReference type="ARBA" id="ARBA00057804"/>
    </source>
</evidence>
<evidence type="ECO:0000256" key="3">
    <source>
        <dbReference type="ARBA" id="ARBA00023125"/>
    </source>
</evidence>
<dbReference type="GO" id="GO:0003677">
    <property type="term" value="F:DNA binding"/>
    <property type="evidence" value="ECO:0007669"/>
    <property type="project" value="UniProtKB-KW"/>
</dbReference>
<evidence type="ECO:0000313" key="9">
    <source>
        <dbReference type="EMBL" id="KAG6416906.1"/>
    </source>
</evidence>
<reference evidence="9" key="2">
    <citation type="submission" date="2020-08" db="EMBL/GenBank/DDBJ databases">
        <title>Plant Genome Project.</title>
        <authorList>
            <person name="Zhang R.-G."/>
        </authorList>
    </citation>
    <scope>NUCLEOTIDE SEQUENCE</scope>
    <source>
        <strain evidence="9">Huo1</strain>
        <tissue evidence="9">Leaf</tissue>
    </source>
</reference>
<feature type="domain" description="HTH myb-type" evidence="8">
    <location>
        <begin position="62"/>
        <end position="116"/>
    </location>
</feature>
<dbReference type="InterPro" id="IPR017930">
    <property type="entry name" value="Myb_dom"/>
</dbReference>
<keyword evidence="3" id="KW-0238">DNA-binding</keyword>
<keyword evidence="10" id="KW-1185">Reference proteome</keyword>
<dbReference type="FunFam" id="1.10.10.60:FF:000001">
    <property type="entry name" value="MYB-related transcription factor"/>
    <property type="match status" value="1"/>
</dbReference>
<evidence type="ECO:0000256" key="1">
    <source>
        <dbReference type="ARBA" id="ARBA00004123"/>
    </source>
</evidence>
<evidence type="ECO:0008006" key="11">
    <source>
        <dbReference type="Google" id="ProtNLM"/>
    </source>
</evidence>
<dbReference type="EMBL" id="PNBA02000008">
    <property type="protein sequence ID" value="KAG6416906.1"/>
    <property type="molecule type" value="Genomic_DNA"/>
</dbReference>
<evidence type="ECO:0000256" key="6">
    <source>
        <dbReference type="SAM" id="MobiDB-lite"/>
    </source>
</evidence>
<dbReference type="InterPro" id="IPR015495">
    <property type="entry name" value="Myb_TF_plants"/>
</dbReference>
<dbReference type="PROSITE" id="PS50090">
    <property type="entry name" value="MYB_LIKE"/>
    <property type="match status" value="2"/>
</dbReference>
<dbReference type="PROSITE" id="PS51294">
    <property type="entry name" value="HTH_MYB"/>
    <property type="match status" value="2"/>
</dbReference>
<dbReference type="AlphaFoldDB" id="A0A8X8ZUB3"/>
<dbReference type="PANTHER" id="PTHR10641:SF1377">
    <property type="entry name" value="MYB-RELATED PROTEIN MYB4-LIKE"/>
    <property type="match status" value="1"/>
</dbReference>
<comment type="subcellular location">
    <subcellularLocation>
        <location evidence="1">Nucleus</location>
    </subcellularLocation>
</comment>
<dbReference type="GO" id="GO:0005634">
    <property type="term" value="C:nucleus"/>
    <property type="evidence" value="ECO:0007669"/>
    <property type="project" value="UniProtKB-SubCell"/>
</dbReference>
<evidence type="ECO:0000256" key="2">
    <source>
        <dbReference type="ARBA" id="ARBA00022737"/>
    </source>
</evidence>
<comment type="caution">
    <text evidence="9">The sequence shown here is derived from an EMBL/GenBank/DDBJ whole genome shotgun (WGS) entry which is preliminary data.</text>
</comment>
<organism evidence="9">
    <name type="scientific">Salvia splendens</name>
    <name type="common">Scarlet sage</name>
    <dbReference type="NCBI Taxonomy" id="180675"/>
    <lineage>
        <taxon>Eukaryota</taxon>
        <taxon>Viridiplantae</taxon>
        <taxon>Streptophyta</taxon>
        <taxon>Embryophyta</taxon>
        <taxon>Tracheophyta</taxon>
        <taxon>Spermatophyta</taxon>
        <taxon>Magnoliopsida</taxon>
        <taxon>eudicotyledons</taxon>
        <taxon>Gunneridae</taxon>
        <taxon>Pentapetalae</taxon>
        <taxon>asterids</taxon>
        <taxon>lamiids</taxon>
        <taxon>Lamiales</taxon>
        <taxon>Lamiaceae</taxon>
        <taxon>Nepetoideae</taxon>
        <taxon>Mentheae</taxon>
        <taxon>Salviinae</taxon>
        <taxon>Salvia</taxon>
        <taxon>Salvia subgen. Calosphace</taxon>
        <taxon>core Calosphace</taxon>
    </lineage>
</organism>
<dbReference type="SMART" id="SM00717">
    <property type="entry name" value="SANT"/>
    <property type="match status" value="2"/>
</dbReference>
<keyword evidence="4" id="KW-0539">Nucleus</keyword>
<dbReference type="InterPro" id="IPR001005">
    <property type="entry name" value="SANT/Myb"/>
</dbReference>
<dbReference type="CDD" id="cd00167">
    <property type="entry name" value="SANT"/>
    <property type="match status" value="2"/>
</dbReference>